<feature type="compositionally biased region" description="Polar residues" evidence="5">
    <location>
        <begin position="218"/>
        <end position="227"/>
    </location>
</feature>
<dbReference type="InterPro" id="IPR000504">
    <property type="entry name" value="RRM_dom"/>
</dbReference>
<dbReference type="GO" id="GO:0003723">
    <property type="term" value="F:RNA binding"/>
    <property type="evidence" value="ECO:0007669"/>
    <property type="project" value="UniProtKB-UniRule"/>
</dbReference>
<dbReference type="GO" id="GO:0005634">
    <property type="term" value="C:nucleus"/>
    <property type="evidence" value="ECO:0007669"/>
    <property type="project" value="TreeGrafter"/>
</dbReference>
<feature type="region of interest" description="Disordered" evidence="5">
    <location>
        <begin position="699"/>
        <end position="787"/>
    </location>
</feature>
<protein>
    <recommendedName>
        <fullName evidence="10">RNA-binding protein 26</fullName>
    </recommendedName>
</protein>
<sequence>MYLILVVVYSDLLEIIPLPHSTMFSAVRRLRSMFSQRDMPEDLVPDNSFQFTSIGFGNFCRRCVADPVPLSQYVIALIKKDKSDKELKDICIDQLEVFLQENTSTFVEDLFTSLKTRSYVGTSDEKVDHQHLSSSNISSAKHSSITEQPENTRDKKRHNPCDSGSDSTASKHRRKRSTSRKAKSITRSRSRSPQPAVRSTVSSTSSSFRNVRKAGEPETNSGESTQPRGRVAERSDDQELKSNNSHNRRSGLFGTLERGGRSSYARHRRQSRERSTRERPRSPERERYHSRVTRVTVQEGRASSPNNDDASRKRRCRNYDERGFCLFGTQCPFVHVPVDPSTQTKAAVEMTKQLSASSYPGSGYDNLGSSVMMQPAHAQALCVQTLPMVSSDVSGGPDRAVSGNVPNSSGILNNFPILPVYKPTPIQQPSIAVTPTDGVLTTALLGAPPATIDGSAWTNAGCILSTYQHHLAAAGGFRTPAVNLIRHNVIPIPMAKSGATSLLSEPHSPVVPPAYEPDKPQISMDSNQDPLANTDSVSEPPMAYTPSPISERPAPTPVTGLASQPTAFSDSSSFPSALYVNRLPWRLNNETRLTEHFSKFGTLVKVVPRYFGIPDAAMIEFSNPDETEKAYRSPEPILSNRFIRLSTMPPSRADQFRKGRHTPYDMRPKTIMERLGHRAPPTHDKYDWLRNAIDSQSPLIPPGNFSVNANQNSSAPKGGRSRWRLERGDSDRAHKDTGSADEQEEEEDEDDRMDTNRDRFPNANLLDDSSADHERGRSTSFGYTMDRTFDPDLRRETLRGPLKSRIGSHSDKIDTAAYLWQRQKALALKKRQEQLKLLDKSREAKQTILDAQKQRVSRLKNQLKSIMTQLEAKSDTTHPDSGGNSNPQITGANRRLLLAEAKRIQAELEAAVIAEKKVLLSGSSSTADPAHVGSTTISAAALQALPEPLAAERIKQISEVRSALKLVEQDLAMLLSKGESVVEQRRRILELKRQLVELETVRPSDFAAASQGCGDSIDQTDLLFPCRSQTKLDKRPRTVFVSGLAQQDATEFPRALALNYLHTQKIVKHSDPITNQPILEITFCTRDFAEAAMRQFHHFHDRSLRMSFSAPPLAETVSATVAGRLSSTVSSTQMESVSEEDGFVSTRCVSGYSAHSSPTSTTVPTSDA</sequence>
<gene>
    <name evidence="8" type="ORF">P879_05466</name>
</gene>
<feature type="compositionally biased region" description="Basic and acidic residues" evidence="5">
    <location>
        <begin position="230"/>
        <end position="240"/>
    </location>
</feature>
<evidence type="ECO:0000313" key="9">
    <source>
        <dbReference type="Proteomes" id="UP000699462"/>
    </source>
</evidence>
<keyword evidence="9" id="KW-1185">Reference proteome</keyword>
<feature type="compositionally biased region" description="Polar residues" evidence="5">
    <location>
        <begin position="523"/>
        <end position="537"/>
    </location>
</feature>
<evidence type="ECO:0008006" key="10">
    <source>
        <dbReference type="Google" id="ProtNLM"/>
    </source>
</evidence>
<evidence type="ECO:0000313" key="8">
    <source>
        <dbReference type="EMBL" id="KAF8568089.1"/>
    </source>
</evidence>
<dbReference type="InterPro" id="IPR000571">
    <property type="entry name" value="Znf_CCCH"/>
</dbReference>
<name>A0A8T0DJL5_9TREM</name>
<feature type="compositionally biased region" description="Polar residues" evidence="5">
    <location>
        <begin position="293"/>
        <end position="308"/>
    </location>
</feature>
<feature type="compositionally biased region" description="Low complexity" evidence="5">
    <location>
        <begin position="133"/>
        <end position="143"/>
    </location>
</feature>
<dbReference type="Gene3D" id="3.30.70.330">
    <property type="match status" value="1"/>
</dbReference>
<comment type="caution">
    <text evidence="8">The sequence shown here is derived from an EMBL/GenBank/DDBJ whole genome shotgun (WGS) entry which is preliminary data.</text>
</comment>
<organism evidence="8 9">
    <name type="scientific">Paragonimus westermani</name>
    <dbReference type="NCBI Taxonomy" id="34504"/>
    <lineage>
        <taxon>Eukaryota</taxon>
        <taxon>Metazoa</taxon>
        <taxon>Spiralia</taxon>
        <taxon>Lophotrochozoa</taxon>
        <taxon>Platyhelminthes</taxon>
        <taxon>Trematoda</taxon>
        <taxon>Digenea</taxon>
        <taxon>Plagiorchiida</taxon>
        <taxon>Troglotremata</taxon>
        <taxon>Troglotrematidae</taxon>
        <taxon>Paragonimus</taxon>
    </lineage>
</organism>
<dbReference type="PROSITE" id="PS50103">
    <property type="entry name" value="ZF_C3H1"/>
    <property type="match status" value="1"/>
</dbReference>
<dbReference type="EMBL" id="JTDF01003108">
    <property type="protein sequence ID" value="KAF8568089.1"/>
    <property type="molecule type" value="Genomic_DNA"/>
</dbReference>
<dbReference type="PANTHER" id="PTHR14398">
    <property type="entry name" value="RNA RECOGNITION RRM/RNP DOMAIN"/>
    <property type="match status" value="1"/>
</dbReference>
<evidence type="ECO:0000259" key="7">
    <source>
        <dbReference type="PROSITE" id="PS50103"/>
    </source>
</evidence>
<feature type="compositionally biased region" description="Basic and acidic residues" evidence="5">
    <location>
        <begin position="723"/>
        <end position="738"/>
    </location>
</feature>
<dbReference type="SUPFAM" id="SSF54928">
    <property type="entry name" value="RNA-binding domain, RBD"/>
    <property type="match status" value="1"/>
</dbReference>
<dbReference type="PROSITE" id="PS50102">
    <property type="entry name" value="RRM"/>
    <property type="match status" value="1"/>
</dbReference>
<feature type="domain" description="C3H1-type" evidence="7">
    <location>
        <begin position="310"/>
        <end position="338"/>
    </location>
</feature>
<keyword evidence="3" id="KW-0479">Metal-binding</keyword>
<feature type="compositionally biased region" description="Basic and acidic residues" evidence="5">
    <location>
        <begin position="272"/>
        <end position="289"/>
    </location>
</feature>
<feature type="region of interest" description="Disordered" evidence="5">
    <location>
        <begin position="122"/>
        <end position="314"/>
    </location>
</feature>
<feature type="domain" description="RRM" evidence="6">
    <location>
        <begin position="576"/>
        <end position="650"/>
    </location>
</feature>
<dbReference type="SMART" id="SM00356">
    <property type="entry name" value="ZnF_C3H1"/>
    <property type="match status" value="1"/>
</dbReference>
<feature type="coiled-coil region" evidence="4">
    <location>
        <begin position="842"/>
        <end position="876"/>
    </location>
</feature>
<evidence type="ECO:0000256" key="1">
    <source>
        <dbReference type="ARBA" id="ARBA00022884"/>
    </source>
</evidence>
<feature type="region of interest" description="Disordered" evidence="5">
    <location>
        <begin position="501"/>
        <end position="571"/>
    </location>
</feature>
<dbReference type="OrthoDB" id="443401at2759"/>
<dbReference type="CDD" id="cd12257">
    <property type="entry name" value="RRM1_RBM26_like"/>
    <property type="match status" value="1"/>
</dbReference>
<dbReference type="PANTHER" id="PTHR14398:SF0">
    <property type="entry name" value="ZINC FINGER PROTEIN SWM"/>
    <property type="match status" value="1"/>
</dbReference>
<feature type="compositionally biased region" description="Polar residues" evidence="5">
    <location>
        <begin position="705"/>
        <end position="715"/>
    </location>
</feature>
<dbReference type="Proteomes" id="UP000699462">
    <property type="component" value="Unassembled WGS sequence"/>
</dbReference>
<proteinExistence type="predicted"/>
<keyword evidence="4" id="KW-0175">Coiled coil</keyword>
<feature type="compositionally biased region" description="Basic residues" evidence="5">
    <location>
        <begin position="170"/>
        <end position="190"/>
    </location>
</feature>
<dbReference type="GO" id="GO:0008270">
    <property type="term" value="F:zinc ion binding"/>
    <property type="evidence" value="ECO:0007669"/>
    <property type="project" value="UniProtKB-KW"/>
</dbReference>
<dbReference type="InterPro" id="IPR045137">
    <property type="entry name" value="RBM26/27"/>
</dbReference>
<evidence type="ECO:0000256" key="3">
    <source>
        <dbReference type="PROSITE-ProRule" id="PRU00723"/>
    </source>
</evidence>
<dbReference type="InterPro" id="IPR012677">
    <property type="entry name" value="Nucleotide-bd_a/b_plait_sf"/>
</dbReference>
<evidence type="ECO:0000256" key="5">
    <source>
        <dbReference type="SAM" id="MobiDB-lite"/>
    </source>
</evidence>
<keyword evidence="3" id="KW-0863">Zinc-finger</keyword>
<feature type="zinc finger region" description="C3H1-type" evidence="3">
    <location>
        <begin position="310"/>
        <end position="338"/>
    </location>
</feature>
<keyword evidence="1 2" id="KW-0694">RNA-binding</keyword>
<evidence type="ECO:0000256" key="4">
    <source>
        <dbReference type="SAM" id="Coils"/>
    </source>
</evidence>
<evidence type="ECO:0000256" key="2">
    <source>
        <dbReference type="PROSITE-ProRule" id="PRU00176"/>
    </source>
</evidence>
<feature type="compositionally biased region" description="Acidic residues" evidence="5">
    <location>
        <begin position="739"/>
        <end position="752"/>
    </location>
</feature>
<dbReference type="InterPro" id="IPR035979">
    <property type="entry name" value="RBD_domain_sf"/>
</dbReference>
<accession>A0A8T0DJL5</accession>
<dbReference type="AlphaFoldDB" id="A0A8T0DJL5"/>
<reference evidence="8 9" key="1">
    <citation type="submission" date="2019-07" db="EMBL/GenBank/DDBJ databases">
        <title>Annotation for the trematode Paragonimus westermani.</title>
        <authorList>
            <person name="Choi Y.-J."/>
        </authorList>
    </citation>
    <scope>NUCLEOTIDE SEQUENCE [LARGE SCALE GENOMIC DNA]</scope>
    <source>
        <strain evidence="8">180907_Pwestermani</strain>
    </source>
</reference>
<dbReference type="Pfam" id="PF00642">
    <property type="entry name" value="zf-CCCH"/>
    <property type="match status" value="1"/>
</dbReference>
<keyword evidence="3" id="KW-0862">Zinc</keyword>
<feature type="compositionally biased region" description="Polar residues" evidence="5">
    <location>
        <begin position="561"/>
        <end position="571"/>
    </location>
</feature>
<evidence type="ECO:0000259" key="6">
    <source>
        <dbReference type="PROSITE" id="PS50102"/>
    </source>
</evidence>
<dbReference type="SMART" id="SM00360">
    <property type="entry name" value="RRM"/>
    <property type="match status" value="1"/>
</dbReference>